<comment type="subcellular location">
    <subcellularLocation>
        <location evidence="2">Membrane</location>
        <topology evidence="2">Peripheral membrane protein</topology>
    </subcellularLocation>
    <subcellularLocation>
        <location evidence="10">Thylakoid</location>
    </subcellularLocation>
</comment>
<evidence type="ECO:0000256" key="7">
    <source>
        <dbReference type="ARBA" id="ARBA00023136"/>
    </source>
</evidence>
<evidence type="ECO:0000256" key="8">
    <source>
        <dbReference type="ARBA" id="ARBA00023196"/>
    </source>
</evidence>
<organism evidence="11">
    <name type="scientific">marine metagenome</name>
    <dbReference type="NCBI Taxonomy" id="408172"/>
    <lineage>
        <taxon>unclassified sequences</taxon>
        <taxon>metagenomes</taxon>
        <taxon>ecological metagenomes</taxon>
    </lineage>
</organism>
<dbReference type="FunFam" id="1.10.287.80:FF:000003">
    <property type="entry name" value="ATP synthase gamma chain, chloroplastic"/>
    <property type="match status" value="1"/>
</dbReference>
<evidence type="ECO:0000256" key="2">
    <source>
        <dbReference type="ARBA" id="ARBA00004170"/>
    </source>
</evidence>
<keyword evidence="5" id="KW-0375">Hydrogen ion transport</keyword>
<proteinExistence type="inferred from homology"/>
<evidence type="ECO:0000256" key="5">
    <source>
        <dbReference type="ARBA" id="ARBA00022781"/>
    </source>
</evidence>
<accession>A0A382W7F9</accession>
<evidence type="ECO:0000313" key="11">
    <source>
        <dbReference type="EMBL" id="SVD54753.1"/>
    </source>
</evidence>
<dbReference type="GO" id="GO:0009579">
    <property type="term" value="C:thylakoid"/>
    <property type="evidence" value="ECO:0007669"/>
    <property type="project" value="UniProtKB-SubCell"/>
</dbReference>
<evidence type="ECO:0008006" key="12">
    <source>
        <dbReference type="Google" id="ProtNLM"/>
    </source>
</evidence>
<protein>
    <recommendedName>
        <fullName evidence="12">F0F1 ATP synthase subunit gamma</fullName>
    </recommendedName>
</protein>
<dbReference type="GO" id="GO:0046933">
    <property type="term" value="F:proton-transporting ATP synthase activity, rotational mechanism"/>
    <property type="evidence" value="ECO:0007669"/>
    <property type="project" value="InterPro"/>
</dbReference>
<evidence type="ECO:0000256" key="9">
    <source>
        <dbReference type="ARBA" id="ARBA00023310"/>
    </source>
</evidence>
<keyword evidence="4" id="KW-0813">Transport</keyword>
<dbReference type="Pfam" id="PF00231">
    <property type="entry name" value="ATP-synt"/>
    <property type="match status" value="1"/>
</dbReference>
<dbReference type="PANTHER" id="PTHR11693">
    <property type="entry name" value="ATP SYNTHASE GAMMA CHAIN"/>
    <property type="match status" value="1"/>
</dbReference>
<sequence>MANLKDIRDRIKSVKSIEQVTNAMKMVAAAKMRRAQENMEKARPYSSRLAEMLESLIPEIDRSLMPELNVRPVERTMFMVITADRGMAGAFNHNVLREAHQGIDAVGKENADIYCIGKKACG</sequence>
<feature type="non-terminal residue" evidence="11">
    <location>
        <position position="122"/>
    </location>
</feature>
<dbReference type="Gene3D" id="1.10.287.80">
    <property type="entry name" value="ATP synthase, gamma subunit, helix hairpin domain"/>
    <property type="match status" value="1"/>
</dbReference>
<dbReference type="EMBL" id="UINC01157645">
    <property type="protein sequence ID" value="SVD54753.1"/>
    <property type="molecule type" value="Genomic_DNA"/>
</dbReference>
<evidence type="ECO:0000256" key="4">
    <source>
        <dbReference type="ARBA" id="ARBA00022448"/>
    </source>
</evidence>
<reference evidence="11" key="1">
    <citation type="submission" date="2018-05" db="EMBL/GenBank/DDBJ databases">
        <authorList>
            <person name="Lanie J.A."/>
            <person name="Ng W.-L."/>
            <person name="Kazmierczak K.M."/>
            <person name="Andrzejewski T.M."/>
            <person name="Davidsen T.M."/>
            <person name="Wayne K.J."/>
            <person name="Tettelin H."/>
            <person name="Glass J.I."/>
            <person name="Rusch D."/>
            <person name="Podicherti R."/>
            <person name="Tsui H.-C.T."/>
            <person name="Winkler M.E."/>
        </authorList>
    </citation>
    <scope>NUCLEOTIDE SEQUENCE</scope>
</reference>
<comment type="function">
    <text evidence="1">Produces ATP from ADP in the presence of a proton gradient across the membrane. The gamma chain is believed to be important in regulating ATPase activity and the flow of protons through the CF(0) complex.</text>
</comment>
<dbReference type="InterPro" id="IPR000131">
    <property type="entry name" value="ATP_synth_F1_gsu"/>
</dbReference>
<keyword evidence="9" id="KW-0066">ATP synthesis</keyword>
<dbReference type="InterPro" id="IPR035968">
    <property type="entry name" value="ATP_synth_F1_ATPase_gsu"/>
</dbReference>
<evidence type="ECO:0000256" key="10">
    <source>
        <dbReference type="ARBA" id="ARBA00060385"/>
    </source>
</evidence>
<dbReference type="PANTHER" id="PTHR11693:SF22">
    <property type="entry name" value="ATP SYNTHASE SUBUNIT GAMMA, MITOCHONDRIAL"/>
    <property type="match status" value="1"/>
</dbReference>
<evidence type="ECO:0000256" key="6">
    <source>
        <dbReference type="ARBA" id="ARBA00023065"/>
    </source>
</evidence>
<gene>
    <name evidence="11" type="ORF">METZ01_LOCUS407607</name>
</gene>
<dbReference type="AlphaFoldDB" id="A0A382W7F9"/>
<dbReference type="GO" id="GO:0045259">
    <property type="term" value="C:proton-transporting ATP synthase complex"/>
    <property type="evidence" value="ECO:0007669"/>
    <property type="project" value="UniProtKB-KW"/>
</dbReference>
<name>A0A382W7F9_9ZZZZ</name>
<dbReference type="SUPFAM" id="SSF52943">
    <property type="entry name" value="ATP synthase (F1-ATPase), gamma subunit"/>
    <property type="match status" value="1"/>
</dbReference>
<evidence type="ECO:0000256" key="1">
    <source>
        <dbReference type="ARBA" id="ARBA00003456"/>
    </source>
</evidence>
<comment type="similarity">
    <text evidence="3">Belongs to the ATPase gamma chain family.</text>
</comment>
<evidence type="ECO:0000256" key="3">
    <source>
        <dbReference type="ARBA" id="ARBA00007681"/>
    </source>
</evidence>
<keyword evidence="8" id="KW-0139">CF(1)</keyword>
<dbReference type="Gene3D" id="3.40.1380.10">
    <property type="match status" value="1"/>
</dbReference>
<keyword evidence="6" id="KW-0406">Ion transport</keyword>
<keyword evidence="7" id="KW-0472">Membrane</keyword>